<dbReference type="EMBL" id="MN738838">
    <property type="protein sequence ID" value="QHT39084.1"/>
    <property type="molecule type" value="Genomic_DNA"/>
</dbReference>
<proteinExistence type="predicted"/>
<reference evidence="1" key="1">
    <citation type="journal article" date="2020" name="Nature">
        <title>Giant virus diversity and host interactions through global metagenomics.</title>
        <authorList>
            <person name="Schulz F."/>
            <person name="Roux S."/>
            <person name="Paez-Espino D."/>
            <person name="Jungbluth S."/>
            <person name="Walsh D.A."/>
            <person name="Denef V.J."/>
            <person name="McMahon K.D."/>
            <person name="Konstantinidis K.T."/>
            <person name="Eloe-Fadrosh E.A."/>
            <person name="Kyrpides N.C."/>
            <person name="Woyke T."/>
        </authorList>
    </citation>
    <scope>NUCLEOTIDE SEQUENCE</scope>
    <source>
        <strain evidence="1">GVMAG-S-ERX556126-94</strain>
    </source>
</reference>
<sequence>MFMRNCKCNRIEGVESSDEKKWQHATCDFQPYSNTCSQTSDNQKALDNNQMMIYNKIEELESKIENLDCGTSSDTLQGELDKLNSILIKNRMIECHDETGNQYNCPRNLRPAFG</sequence>
<name>A0A6C0FDI4_9ZZZZ</name>
<protein>
    <submittedName>
        <fullName evidence="1">Uncharacterized protein</fullName>
    </submittedName>
</protein>
<evidence type="ECO:0000313" key="1">
    <source>
        <dbReference type="EMBL" id="QHT39084.1"/>
    </source>
</evidence>
<accession>A0A6C0FDI4</accession>
<organism evidence="1">
    <name type="scientific">viral metagenome</name>
    <dbReference type="NCBI Taxonomy" id="1070528"/>
    <lineage>
        <taxon>unclassified sequences</taxon>
        <taxon>metagenomes</taxon>
        <taxon>organismal metagenomes</taxon>
    </lineage>
</organism>
<dbReference type="AlphaFoldDB" id="A0A6C0FDI4"/>